<sequence length="157" mass="17437">MEQLELPSDEVWSERRFWFEDLEATAGQSGAPAPSEQACALMIDLQSSFCAGAFSAVVILAAAIIEAQAERAQIDDRQQDPGYRKARRWLQDLRNKLVHEDRESPAITVEDHWLRRGEWETAARRAIVLAFAALYPDADLSGAHLPGAAPHSQEDPA</sequence>
<accession>A0A545U2P8</accession>
<comment type="caution">
    <text evidence="1">The sequence shown here is derived from an EMBL/GenBank/DDBJ whole genome shotgun (WGS) entry which is preliminary data.</text>
</comment>
<gene>
    <name evidence="1" type="ORF">FKG95_03970</name>
</gene>
<dbReference type="AlphaFoldDB" id="A0A545U2P8"/>
<dbReference type="OrthoDB" id="1493988at2"/>
<reference evidence="1 2" key="1">
    <citation type="submission" date="2019-06" db="EMBL/GenBank/DDBJ databases">
        <title>Whole genome sequence for Rhodospirillaceae sp. R148.</title>
        <authorList>
            <person name="Wang G."/>
        </authorList>
    </citation>
    <scope>NUCLEOTIDE SEQUENCE [LARGE SCALE GENOMIC DNA]</scope>
    <source>
        <strain evidence="1 2">R148</strain>
    </source>
</reference>
<keyword evidence="2" id="KW-1185">Reference proteome</keyword>
<name>A0A545U2P8_9PROT</name>
<organism evidence="1 2">
    <name type="scientific">Denitrobaculum tricleocarpae</name>
    <dbReference type="NCBI Taxonomy" id="2591009"/>
    <lineage>
        <taxon>Bacteria</taxon>
        <taxon>Pseudomonadati</taxon>
        <taxon>Pseudomonadota</taxon>
        <taxon>Alphaproteobacteria</taxon>
        <taxon>Rhodospirillales</taxon>
        <taxon>Rhodospirillaceae</taxon>
        <taxon>Denitrobaculum</taxon>
    </lineage>
</organism>
<dbReference type="RefSeq" id="WP_142894982.1">
    <property type="nucleotide sequence ID" value="NZ_ML660052.1"/>
</dbReference>
<evidence type="ECO:0000313" key="2">
    <source>
        <dbReference type="Proteomes" id="UP000315252"/>
    </source>
</evidence>
<dbReference type="Proteomes" id="UP000315252">
    <property type="component" value="Unassembled WGS sequence"/>
</dbReference>
<evidence type="ECO:0000313" key="1">
    <source>
        <dbReference type="EMBL" id="TQV83747.1"/>
    </source>
</evidence>
<proteinExistence type="predicted"/>
<evidence type="ECO:0008006" key="3">
    <source>
        <dbReference type="Google" id="ProtNLM"/>
    </source>
</evidence>
<dbReference type="EMBL" id="VHSH01000001">
    <property type="protein sequence ID" value="TQV83747.1"/>
    <property type="molecule type" value="Genomic_DNA"/>
</dbReference>
<protein>
    <recommendedName>
        <fullName evidence="3">DUF4145 domain-containing protein</fullName>
    </recommendedName>
</protein>